<dbReference type="AlphaFoldDB" id="A0A8J5TDK3"/>
<sequence>MEGRGRDAFFASHLSGGEERRFGEANRAGYPRGGLPLILSPPHLLFRIRIRSVNPQVYLRPPSNQARGALGTDPPSLACSDLDAVRFGAVQITKFSSSYSQASHISQDSIGNNILI</sequence>
<dbReference type="Proteomes" id="UP000729402">
    <property type="component" value="Unassembled WGS sequence"/>
</dbReference>
<reference evidence="1" key="2">
    <citation type="submission" date="2021-02" db="EMBL/GenBank/DDBJ databases">
        <authorList>
            <person name="Kimball J.A."/>
            <person name="Haas M.W."/>
            <person name="Macchietto M."/>
            <person name="Kono T."/>
            <person name="Duquette J."/>
            <person name="Shao M."/>
        </authorList>
    </citation>
    <scope>NUCLEOTIDE SEQUENCE</scope>
    <source>
        <tissue evidence="1">Fresh leaf tissue</tissue>
    </source>
</reference>
<name>A0A8J5TDK3_ZIZPA</name>
<evidence type="ECO:0000313" key="2">
    <source>
        <dbReference type="Proteomes" id="UP000729402"/>
    </source>
</evidence>
<accession>A0A8J5TDK3</accession>
<proteinExistence type="predicted"/>
<organism evidence="1 2">
    <name type="scientific">Zizania palustris</name>
    <name type="common">Northern wild rice</name>
    <dbReference type="NCBI Taxonomy" id="103762"/>
    <lineage>
        <taxon>Eukaryota</taxon>
        <taxon>Viridiplantae</taxon>
        <taxon>Streptophyta</taxon>
        <taxon>Embryophyta</taxon>
        <taxon>Tracheophyta</taxon>
        <taxon>Spermatophyta</taxon>
        <taxon>Magnoliopsida</taxon>
        <taxon>Liliopsida</taxon>
        <taxon>Poales</taxon>
        <taxon>Poaceae</taxon>
        <taxon>BOP clade</taxon>
        <taxon>Oryzoideae</taxon>
        <taxon>Oryzeae</taxon>
        <taxon>Zizaniinae</taxon>
        <taxon>Zizania</taxon>
    </lineage>
</organism>
<gene>
    <name evidence="1" type="ORF">GUJ93_ZPchr0006g41058</name>
</gene>
<comment type="caution">
    <text evidence="1">The sequence shown here is derived from an EMBL/GenBank/DDBJ whole genome shotgun (WGS) entry which is preliminary data.</text>
</comment>
<protein>
    <submittedName>
        <fullName evidence="1">Uncharacterized protein</fullName>
    </submittedName>
</protein>
<keyword evidence="2" id="KW-1185">Reference proteome</keyword>
<reference evidence="1" key="1">
    <citation type="journal article" date="2021" name="bioRxiv">
        <title>Whole Genome Assembly and Annotation of Northern Wild Rice, Zizania palustris L., Supports a Whole Genome Duplication in the Zizania Genus.</title>
        <authorList>
            <person name="Haas M."/>
            <person name="Kono T."/>
            <person name="Macchietto M."/>
            <person name="Millas R."/>
            <person name="McGilp L."/>
            <person name="Shao M."/>
            <person name="Duquette J."/>
            <person name="Hirsch C.N."/>
            <person name="Kimball J."/>
        </authorList>
    </citation>
    <scope>NUCLEOTIDE SEQUENCE</scope>
    <source>
        <tissue evidence="1">Fresh leaf tissue</tissue>
    </source>
</reference>
<dbReference type="EMBL" id="JAAALK010000283">
    <property type="protein sequence ID" value="KAG8077034.1"/>
    <property type="molecule type" value="Genomic_DNA"/>
</dbReference>
<evidence type="ECO:0000313" key="1">
    <source>
        <dbReference type="EMBL" id="KAG8077034.1"/>
    </source>
</evidence>